<feature type="non-terminal residue" evidence="2">
    <location>
        <position position="1"/>
    </location>
</feature>
<gene>
    <name evidence="2" type="ORF">BJ554DRAFT_4</name>
</gene>
<accession>A0A8H8DI77</accession>
<dbReference type="AlphaFoldDB" id="A0A8H8DI77"/>
<feature type="transmembrane region" description="Helical" evidence="1">
    <location>
        <begin position="14"/>
        <end position="33"/>
    </location>
</feature>
<organism evidence="2 3">
    <name type="scientific">Olpidium bornovanus</name>
    <dbReference type="NCBI Taxonomy" id="278681"/>
    <lineage>
        <taxon>Eukaryota</taxon>
        <taxon>Fungi</taxon>
        <taxon>Fungi incertae sedis</taxon>
        <taxon>Olpidiomycota</taxon>
        <taxon>Olpidiomycotina</taxon>
        <taxon>Olpidiomycetes</taxon>
        <taxon>Olpidiales</taxon>
        <taxon>Olpidiaceae</taxon>
        <taxon>Olpidium</taxon>
    </lineage>
</organism>
<evidence type="ECO:0000313" key="3">
    <source>
        <dbReference type="Proteomes" id="UP000673691"/>
    </source>
</evidence>
<sequence length="87" mass="10053">FFGFLFVSPCFYDLRLLTSGPAFYFILISLFFLSKWPLHIFFFSFLFDLLSLLPFAISRQQCATPSYSGTRTFSRCIQVSSMTKDCG</sequence>
<dbReference type="Proteomes" id="UP000673691">
    <property type="component" value="Unassembled WGS sequence"/>
</dbReference>
<dbReference type="EMBL" id="JAEFCI010006615">
    <property type="protein sequence ID" value="KAG5459579.1"/>
    <property type="molecule type" value="Genomic_DNA"/>
</dbReference>
<keyword evidence="1" id="KW-0812">Transmembrane</keyword>
<comment type="caution">
    <text evidence="2">The sequence shown here is derived from an EMBL/GenBank/DDBJ whole genome shotgun (WGS) entry which is preliminary data.</text>
</comment>
<evidence type="ECO:0000256" key="1">
    <source>
        <dbReference type="SAM" id="Phobius"/>
    </source>
</evidence>
<proteinExistence type="predicted"/>
<evidence type="ECO:0000313" key="2">
    <source>
        <dbReference type="EMBL" id="KAG5459579.1"/>
    </source>
</evidence>
<feature type="transmembrane region" description="Helical" evidence="1">
    <location>
        <begin position="40"/>
        <end position="57"/>
    </location>
</feature>
<keyword evidence="1" id="KW-1133">Transmembrane helix</keyword>
<keyword evidence="3" id="KW-1185">Reference proteome</keyword>
<name>A0A8H8DI77_9FUNG</name>
<reference evidence="2 3" key="1">
    <citation type="journal article" name="Sci. Rep.">
        <title>Genome-scale phylogenetic analyses confirm Olpidium as the closest living zoosporic fungus to the non-flagellated, terrestrial fungi.</title>
        <authorList>
            <person name="Chang Y."/>
            <person name="Rochon D."/>
            <person name="Sekimoto S."/>
            <person name="Wang Y."/>
            <person name="Chovatia M."/>
            <person name="Sandor L."/>
            <person name="Salamov A."/>
            <person name="Grigoriev I.V."/>
            <person name="Stajich J.E."/>
            <person name="Spatafora J.W."/>
        </authorList>
    </citation>
    <scope>NUCLEOTIDE SEQUENCE [LARGE SCALE GENOMIC DNA]</scope>
    <source>
        <strain evidence="2">S191</strain>
    </source>
</reference>
<protein>
    <submittedName>
        <fullName evidence="2">Uncharacterized protein</fullName>
    </submittedName>
</protein>
<keyword evidence="1" id="KW-0472">Membrane</keyword>